<feature type="transmembrane region" description="Helical" evidence="1">
    <location>
        <begin position="190"/>
        <end position="209"/>
    </location>
</feature>
<gene>
    <name evidence="3" type="ORF">K443DRAFT_172448</name>
</gene>
<dbReference type="PANTHER" id="PTHR37783:SF1">
    <property type="entry name" value="MEMBRANE PROTEIN, PUTATIVE (AFU_ORTHOLOGUE AFUA_1G04315)-RELATED"/>
    <property type="match status" value="1"/>
</dbReference>
<protein>
    <recommendedName>
        <fullName evidence="2">DUF2470 domain-containing protein</fullName>
    </recommendedName>
</protein>
<dbReference type="HOGENOM" id="CLU_104759_0_0_1"/>
<dbReference type="Gene3D" id="3.20.180.10">
    <property type="entry name" value="PNP-oxidase-like"/>
    <property type="match status" value="1"/>
</dbReference>
<evidence type="ECO:0000256" key="1">
    <source>
        <dbReference type="SAM" id="Phobius"/>
    </source>
</evidence>
<dbReference type="PANTHER" id="PTHR37783">
    <property type="entry name" value="MEMBRANE PROTEIN, PUTATIVE (AFU_ORTHOLOGUE AFUA_1G04315)-RELATED"/>
    <property type="match status" value="1"/>
</dbReference>
<dbReference type="InterPro" id="IPR037119">
    <property type="entry name" value="Haem_oxidase_HugZ-like_sf"/>
</dbReference>
<feature type="transmembrane region" description="Helical" evidence="1">
    <location>
        <begin position="156"/>
        <end position="178"/>
    </location>
</feature>
<dbReference type="EMBL" id="KN838647">
    <property type="protein sequence ID" value="KIJ99426.1"/>
    <property type="molecule type" value="Genomic_DNA"/>
</dbReference>
<feature type="transmembrane region" description="Helical" evidence="1">
    <location>
        <begin position="118"/>
        <end position="136"/>
    </location>
</feature>
<evidence type="ECO:0000313" key="3">
    <source>
        <dbReference type="EMBL" id="KIJ99426.1"/>
    </source>
</evidence>
<evidence type="ECO:0000313" key="4">
    <source>
        <dbReference type="Proteomes" id="UP000054477"/>
    </source>
</evidence>
<sequence>MHMPADPVAAESKFLSMYMSNGHPETLIAYAKWYGKVKEGISSAEMMAIDSKSMTLTCTLESGSKKEVRVALNPPLSGYDQVTPRLLEMKAISQEGLGMIEVPKITTFRLGVPKGNSIGVTVGITFLAVFTWYAFLAPINSTSPFFLPANIVRSYLGLRAVELGMGFIVLCHFLESLYTFSLCRKHCTGFFVGAQYVIATMVVGYLSWINLRERIRVARIGSAMHMVE</sequence>
<dbReference type="AlphaFoldDB" id="A0A0C9XPC2"/>
<dbReference type="InterPro" id="IPR019595">
    <property type="entry name" value="DUF2470"/>
</dbReference>
<keyword evidence="1" id="KW-0812">Transmembrane</keyword>
<dbReference type="OrthoDB" id="5553410at2759"/>
<dbReference type="Pfam" id="PF10615">
    <property type="entry name" value="DUF2470"/>
    <property type="match status" value="1"/>
</dbReference>
<dbReference type="Pfam" id="PF14934">
    <property type="entry name" value="TMEM254"/>
    <property type="match status" value="1"/>
</dbReference>
<reference evidence="3 4" key="1">
    <citation type="submission" date="2014-04" db="EMBL/GenBank/DDBJ databases">
        <authorList>
            <consortium name="DOE Joint Genome Institute"/>
            <person name="Kuo A."/>
            <person name="Kohler A."/>
            <person name="Nagy L.G."/>
            <person name="Floudas D."/>
            <person name="Copeland A."/>
            <person name="Barry K.W."/>
            <person name="Cichocki N."/>
            <person name="Veneault-Fourrey C."/>
            <person name="LaButti K."/>
            <person name="Lindquist E.A."/>
            <person name="Lipzen A."/>
            <person name="Lundell T."/>
            <person name="Morin E."/>
            <person name="Murat C."/>
            <person name="Sun H."/>
            <person name="Tunlid A."/>
            <person name="Henrissat B."/>
            <person name="Grigoriev I.V."/>
            <person name="Hibbett D.S."/>
            <person name="Martin F."/>
            <person name="Nordberg H.P."/>
            <person name="Cantor M.N."/>
            <person name="Hua S.X."/>
        </authorList>
    </citation>
    <scope>NUCLEOTIDE SEQUENCE [LARGE SCALE GENOMIC DNA]</scope>
    <source>
        <strain evidence="3 4">LaAM-08-1</strain>
    </source>
</reference>
<proteinExistence type="predicted"/>
<organism evidence="3 4">
    <name type="scientific">Laccaria amethystina LaAM-08-1</name>
    <dbReference type="NCBI Taxonomy" id="1095629"/>
    <lineage>
        <taxon>Eukaryota</taxon>
        <taxon>Fungi</taxon>
        <taxon>Dikarya</taxon>
        <taxon>Basidiomycota</taxon>
        <taxon>Agaricomycotina</taxon>
        <taxon>Agaricomycetes</taxon>
        <taxon>Agaricomycetidae</taxon>
        <taxon>Agaricales</taxon>
        <taxon>Agaricineae</taxon>
        <taxon>Hydnangiaceae</taxon>
        <taxon>Laccaria</taxon>
    </lineage>
</organism>
<dbReference type="Proteomes" id="UP000054477">
    <property type="component" value="Unassembled WGS sequence"/>
</dbReference>
<feature type="domain" description="DUF2470" evidence="2">
    <location>
        <begin position="15"/>
        <end position="89"/>
    </location>
</feature>
<keyword evidence="1" id="KW-0472">Membrane</keyword>
<keyword evidence="1" id="KW-1133">Transmembrane helix</keyword>
<accession>A0A0C9XPC2</accession>
<reference evidence="4" key="2">
    <citation type="submission" date="2015-01" db="EMBL/GenBank/DDBJ databases">
        <title>Evolutionary Origins and Diversification of the Mycorrhizal Mutualists.</title>
        <authorList>
            <consortium name="DOE Joint Genome Institute"/>
            <consortium name="Mycorrhizal Genomics Consortium"/>
            <person name="Kohler A."/>
            <person name="Kuo A."/>
            <person name="Nagy L.G."/>
            <person name="Floudas D."/>
            <person name="Copeland A."/>
            <person name="Barry K.W."/>
            <person name="Cichocki N."/>
            <person name="Veneault-Fourrey C."/>
            <person name="LaButti K."/>
            <person name="Lindquist E.A."/>
            <person name="Lipzen A."/>
            <person name="Lundell T."/>
            <person name="Morin E."/>
            <person name="Murat C."/>
            <person name="Riley R."/>
            <person name="Ohm R."/>
            <person name="Sun H."/>
            <person name="Tunlid A."/>
            <person name="Henrissat B."/>
            <person name="Grigoriev I.V."/>
            <person name="Hibbett D.S."/>
            <person name="Martin F."/>
        </authorList>
    </citation>
    <scope>NUCLEOTIDE SEQUENCE [LARGE SCALE GENOMIC DNA]</scope>
    <source>
        <strain evidence="4">LaAM-08-1</strain>
    </source>
</reference>
<name>A0A0C9XPC2_9AGAR</name>
<evidence type="ECO:0000259" key="2">
    <source>
        <dbReference type="Pfam" id="PF10615"/>
    </source>
</evidence>
<dbReference type="InterPro" id="IPR028110">
    <property type="entry name" value="TMEM254"/>
</dbReference>
<keyword evidence="4" id="KW-1185">Reference proteome</keyword>